<dbReference type="OrthoDB" id="4321441at2"/>
<evidence type="ECO:0000313" key="1">
    <source>
        <dbReference type="EMBL" id="SDN01064.1"/>
    </source>
</evidence>
<dbReference type="Proteomes" id="UP000199341">
    <property type="component" value="Unassembled WGS sequence"/>
</dbReference>
<reference evidence="1 2" key="1">
    <citation type="submission" date="2016-10" db="EMBL/GenBank/DDBJ databases">
        <authorList>
            <person name="de Groot N.N."/>
        </authorList>
    </citation>
    <scope>NUCLEOTIDE SEQUENCE [LARGE SCALE GENOMIC DNA]</scope>
    <source>
        <strain evidence="1 2">CGMCC 4.2022</strain>
    </source>
</reference>
<keyword evidence="2" id="KW-1185">Reference proteome</keyword>
<protein>
    <submittedName>
        <fullName evidence="1">Uncharacterized protein</fullName>
    </submittedName>
</protein>
<proteinExistence type="predicted"/>
<organism evidence="1 2">
    <name type="scientific">Actinacidiphila guanduensis</name>
    <dbReference type="NCBI Taxonomy" id="310781"/>
    <lineage>
        <taxon>Bacteria</taxon>
        <taxon>Bacillati</taxon>
        <taxon>Actinomycetota</taxon>
        <taxon>Actinomycetes</taxon>
        <taxon>Kitasatosporales</taxon>
        <taxon>Streptomycetaceae</taxon>
        <taxon>Actinacidiphila</taxon>
    </lineage>
</organism>
<evidence type="ECO:0000313" key="2">
    <source>
        <dbReference type="Proteomes" id="UP000199341"/>
    </source>
</evidence>
<gene>
    <name evidence="1" type="ORF">SAMN05216259_102306</name>
</gene>
<dbReference type="AlphaFoldDB" id="A0A1G9XWA0"/>
<dbReference type="RefSeq" id="WP_093782998.1">
    <property type="nucleotide sequence ID" value="NZ_FNIE01000002.1"/>
</dbReference>
<sequence length="243" mass="26456">MTAPAALEEMLAKARLVSPEYTDEELALAEARLDAKAAGRMVSGAISFDDATFHRLRRQGLRTAPGTQEDGPVGDAGDDLSQLCMLLIGEHDALHTMSTFIGGRVLEPAGARVLACVLHLAGREDSARFWWQYAAGADDVAASYCLYLHHMALGEIEEADWWQDQVDPLRGRPLGTGSADRYAHTLGWASCLHVVARRKGFTDAARAALAYVRHAVRFVDDDVDLPLPDDGFAERIEQISALV</sequence>
<name>A0A1G9XWA0_9ACTN</name>
<dbReference type="EMBL" id="FNIE01000002">
    <property type="protein sequence ID" value="SDN01064.1"/>
    <property type="molecule type" value="Genomic_DNA"/>
</dbReference>
<dbReference type="STRING" id="310781.SAMN05216259_102306"/>
<accession>A0A1G9XWA0</accession>